<keyword evidence="2" id="KW-1185">Reference proteome</keyword>
<name>A0AAV5IK23_9ROSI</name>
<evidence type="ECO:0000313" key="1">
    <source>
        <dbReference type="EMBL" id="GKV02286.1"/>
    </source>
</evidence>
<sequence length="71" mass="7783">MCSLADFGADKQQFRINKQACVDGQLRFRSQAVPVRASQFFLLNSVPLSAAATHGCNFATSNYTAISHFKV</sequence>
<evidence type="ECO:0000313" key="2">
    <source>
        <dbReference type="Proteomes" id="UP001054252"/>
    </source>
</evidence>
<accession>A0AAV5IK23</accession>
<comment type="caution">
    <text evidence="1">The sequence shown here is derived from an EMBL/GenBank/DDBJ whole genome shotgun (WGS) entry which is preliminary data.</text>
</comment>
<dbReference type="Proteomes" id="UP001054252">
    <property type="component" value="Unassembled WGS sequence"/>
</dbReference>
<dbReference type="EMBL" id="BPVZ01000018">
    <property type="protein sequence ID" value="GKV02286.1"/>
    <property type="molecule type" value="Genomic_DNA"/>
</dbReference>
<dbReference type="AlphaFoldDB" id="A0AAV5IK23"/>
<proteinExistence type="predicted"/>
<gene>
    <name evidence="1" type="ORF">SLEP1_g14743</name>
</gene>
<organism evidence="1 2">
    <name type="scientific">Rubroshorea leprosula</name>
    <dbReference type="NCBI Taxonomy" id="152421"/>
    <lineage>
        <taxon>Eukaryota</taxon>
        <taxon>Viridiplantae</taxon>
        <taxon>Streptophyta</taxon>
        <taxon>Embryophyta</taxon>
        <taxon>Tracheophyta</taxon>
        <taxon>Spermatophyta</taxon>
        <taxon>Magnoliopsida</taxon>
        <taxon>eudicotyledons</taxon>
        <taxon>Gunneridae</taxon>
        <taxon>Pentapetalae</taxon>
        <taxon>rosids</taxon>
        <taxon>malvids</taxon>
        <taxon>Malvales</taxon>
        <taxon>Dipterocarpaceae</taxon>
        <taxon>Rubroshorea</taxon>
    </lineage>
</organism>
<protein>
    <submittedName>
        <fullName evidence="1">Uncharacterized protein</fullName>
    </submittedName>
</protein>
<reference evidence="1 2" key="1">
    <citation type="journal article" date="2021" name="Commun. Biol.">
        <title>The genome of Shorea leprosula (Dipterocarpaceae) highlights the ecological relevance of drought in aseasonal tropical rainforests.</title>
        <authorList>
            <person name="Ng K.K.S."/>
            <person name="Kobayashi M.J."/>
            <person name="Fawcett J.A."/>
            <person name="Hatakeyama M."/>
            <person name="Paape T."/>
            <person name="Ng C.H."/>
            <person name="Ang C.C."/>
            <person name="Tnah L.H."/>
            <person name="Lee C.T."/>
            <person name="Nishiyama T."/>
            <person name="Sese J."/>
            <person name="O'Brien M.J."/>
            <person name="Copetti D."/>
            <person name="Mohd Noor M.I."/>
            <person name="Ong R.C."/>
            <person name="Putra M."/>
            <person name="Sireger I.Z."/>
            <person name="Indrioko S."/>
            <person name="Kosugi Y."/>
            <person name="Izuno A."/>
            <person name="Isagi Y."/>
            <person name="Lee S.L."/>
            <person name="Shimizu K.K."/>
        </authorList>
    </citation>
    <scope>NUCLEOTIDE SEQUENCE [LARGE SCALE GENOMIC DNA]</scope>
    <source>
        <strain evidence="1">214</strain>
    </source>
</reference>